<dbReference type="PANTHER" id="PTHR22526">
    <property type="entry name" value="ANAPHASE PROMOTING COMPLEX C SUBUNIT 15, PSEUDOGENE-RELATED"/>
    <property type="match status" value="1"/>
</dbReference>
<dbReference type="GO" id="GO:0090266">
    <property type="term" value="P:regulation of mitotic cell cycle spindle assembly checkpoint"/>
    <property type="evidence" value="ECO:0007669"/>
    <property type="project" value="InterPro"/>
</dbReference>
<dbReference type="GO" id="GO:0005680">
    <property type="term" value="C:anaphase-promoting complex"/>
    <property type="evidence" value="ECO:0007669"/>
    <property type="project" value="InterPro"/>
</dbReference>
<dbReference type="PANTHER" id="PTHR22526:SF2">
    <property type="entry name" value="ANAPHASE PROMOTING COMPLEX C SUBUNIT 15, PSEUDOGENE-RELATED"/>
    <property type="match status" value="1"/>
</dbReference>
<name>A0AAV6VSN2_9ARAC</name>
<dbReference type="EMBL" id="JAFNEN010000025">
    <property type="protein sequence ID" value="KAG8199684.1"/>
    <property type="molecule type" value="Genomic_DNA"/>
</dbReference>
<dbReference type="Pfam" id="PF15243">
    <property type="entry name" value="ANAPC15"/>
    <property type="match status" value="1"/>
</dbReference>
<dbReference type="GO" id="GO:0051301">
    <property type="term" value="P:cell division"/>
    <property type="evidence" value="ECO:0007669"/>
    <property type="project" value="UniProtKB-KW"/>
</dbReference>
<dbReference type="AlphaFoldDB" id="A0AAV6VSN2"/>
<keyword evidence="3" id="KW-0132">Cell division</keyword>
<keyword evidence="5" id="KW-0131">Cell cycle</keyword>
<proteinExistence type="inferred from homology"/>
<comment type="similarity">
    <text evidence="2">Belongs to the APC15 family.</text>
</comment>
<feature type="compositionally biased region" description="Acidic residues" evidence="6">
    <location>
        <begin position="63"/>
        <end position="91"/>
    </location>
</feature>
<dbReference type="InterPro" id="IPR026182">
    <property type="entry name" value="ANAPC15"/>
</dbReference>
<dbReference type="Proteomes" id="UP000827092">
    <property type="component" value="Unassembled WGS sequence"/>
</dbReference>
<evidence type="ECO:0000256" key="6">
    <source>
        <dbReference type="SAM" id="MobiDB-lite"/>
    </source>
</evidence>
<evidence type="ECO:0000313" key="7">
    <source>
        <dbReference type="EMBL" id="KAG8199684.1"/>
    </source>
</evidence>
<evidence type="ECO:0000256" key="2">
    <source>
        <dbReference type="ARBA" id="ARBA00009618"/>
    </source>
</evidence>
<keyword evidence="4" id="KW-0498">Mitosis</keyword>
<reference evidence="7 8" key="1">
    <citation type="journal article" date="2022" name="Nat. Ecol. Evol.">
        <title>A masculinizing supergene underlies an exaggerated male reproductive morph in a spider.</title>
        <authorList>
            <person name="Hendrickx F."/>
            <person name="De Corte Z."/>
            <person name="Sonet G."/>
            <person name="Van Belleghem S.M."/>
            <person name="Kostlbacher S."/>
            <person name="Vangestel C."/>
        </authorList>
    </citation>
    <scope>NUCLEOTIDE SEQUENCE [LARGE SCALE GENOMIC DNA]</scope>
    <source>
        <strain evidence="7">W744_W776</strain>
    </source>
</reference>
<evidence type="ECO:0000256" key="3">
    <source>
        <dbReference type="ARBA" id="ARBA00022618"/>
    </source>
</evidence>
<protein>
    <recommendedName>
        <fullName evidence="9">Anaphase-promoting complex subunit 15</fullName>
    </recommendedName>
</protein>
<evidence type="ECO:0008006" key="9">
    <source>
        <dbReference type="Google" id="ProtNLM"/>
    </source>
</evidence>
<evidence type="ECO:0000256" key="5">
    <source>
        <dbReference type="ARBA" id="ARBA00023306"/>
    </source>
</evidence>
<comment type="caution">
    <text evidence="7">The sequence shown here is derived from an EMBL/GenBank/DDBJ whole genome shotgun (WGS) entry which is preliminary data.</text>
</comment>
<evidence type="ECO:0000256" key="4">
    <source>
        <dbReference type="ARBA" id="ARBA00022776"/>
    </source>
</evidence>
<gene>
    <name evidence="7" type="ORF">JTE90_022134</name>
</gene>
<sequence>MSVPAFPSLVPRIAEPHWFCVDKPCDDEQELTQMEREHQNWLTSIAEKDKDIVPIGKTASEHFDEDEEDEEEEDDDDNDDDESESNDDEDMHFDPDEPIGDHGIF</sequence>
<accession>A0AAV6VSN2</accession>
<keyword evidence="8" id="KW-1185">Reference proteome</keyword>
<evidence type="ECO:0000256" key="1">
    <source>
        <dbReference type="ARBA" id="ARBA00004906"/>
    </source>
</evidence>
<evidence type="ECO:0000313" key="8">
    <source>
        <dbReference type="Proteomes" id="UP000827092"/>
    </source>
</evidence>
<comment type="pathway">
    <text evidence="1">Protein modification; protein ubiquitination.</text>
</comment>
<organism evidence="7 8">
    <name type="scientific">Oedothorax gibbosus</name>
    <dbReference type="NCBI Taxonomy" id="931172"/>
    <lineage>
        <taxon>Eukaryota</taxon>
        <taxon>Metazoa</taxon>
        <taxon>Ecdysozoa</taxon>
        <taxon>Arthropoda</taxon>
        <taxon>Chelicerata</taxon>
        <taxon>Arachnida</taxon>
        <taxon>Araneae</taxon>
        <taxon>Araneomorphae</taxon>
        <taxon>Entelegynae</taxon>
        <taxon>Araneoidea</taxon>
        <taxon>Linyphiidae</taxon>
        <taxon>Erigoninae</taxon>
        <taxon>Oedothorax</taxon>
    </lineage>
</organism>
<feature type="region of interest" description="Disordered" evidence="6">
    <location>
        <begin position="43"/>
        <end position="105"/>
    </location>
</feature>